<evidence type="ECO:0000313" key="1">
    <source>
        <dbReference type="EMBL" id="ROO25686.1"/>
    </source>
</evidence>
<dbReference type="InParanoid" id="A0A423PJB2"/>
<dbReference type="Pfam" id="PF13692">
    <property type="entry name" value="Glyco_trans_1_4"/>
    <property type="match status" value="1"/>
</dbReference>
<sequence>MCEALAETDWHVVLFAPTYTDMPSSGESIRDYYGLQADIEIKLIDWPAITKPDAFWAMACLDAAARAGCRLIFTRHLPSAALAGDRHWPVVYEAHKPAGTGAGRAARGYSFTRAVKALRIAGRLVMGRWRGQRHLPSLGRLVSLVGYRGLVSNADFEARLARPDPRRHLIAITHRLADDIVARYPALSGHISVLADGARRADSNVTRVSLPGRPDCGRVGYCGHLYAGKGMSLIAQLVTRCPTIDFHVVGGEPDDIAAWQARIGPCENLYFHGHVAPQQVPGYLAALDIALLPNQARVATAGDAHGDIGRYTSPLKMFDYMAAGRAIVASDLAVLREVLIDEHNARLCPPDAPEAWAATLVSLIDDPAARRRLGDQARHDLESHYTWAARARALSCVFHRLSA</sequence>
<dbReference type="PANTHER" id="PTHR12526">
    <property type="entry name" value="GLYCOSYLTRANSFERASE"/>
    <property type="match status" value="1"/>
</dbReference>
<protein>
    <recommendedName>
        <fullName evidence="3">Glycosyltransferase subfamily 4-like N-terminal domain-containing protein</fullName>
    </recommendedName>
</protein>
<dbReference type="Gene3D" id="3.40.50.2000">
    <property type="entry name" value="Glycogen Phosphorylase B"/>
    <property type="match status" value="1"/>
</dbReference>
<accession>A0A423PJB2</accession>
<gene>
    <name evidence="1" type="ORF">SAJA_12875</name>
</gene>
<evidence type="ECO:0008006" key="3">
    <source>
        <dbReference type="Google" id="ProtNLM"/>
    </source>
</evidence>
<dbReference type="SUPFAM" id="SSF53756">
    <property type="entry name" value="UDP-Glycosyltransferase/glycogen phosphorylase"/>
    <property type="match status" value="1"/>
</dbReference>
<organism evidence="1 2">
    <name type="scientific">Salinisphaera japonica YTM-1</name>
    <dbReference type="NCBI Taxonomy" id="1209778"/>
    <lineage>
        <taxon>Bacteria</taxon>
        <taxon>Pseudomonadati</taxon>
        <taxon>Pseudomonadota</taxon>
        <taxon>Gammaproteobacteria</taxon>
        <taxon>Salinisphaerales</taxon>
        <taxon>Salinisphaeraceae</taxon>
        <taxon>Salinisphaera</taxon>
    </lineage>
</organism>
<proteinExistence type="predicted"/>
<name>A0A423PJB2_9GAMM</name>
<dbReference type="EMBL" id="AYKG01000045">
    <property type="protein sequence ID" value="ROO25686.1"/>
    <property type="molecule type" value="Genomic_DNA"/>
</dbReference>
<dbReference type="AlphaFoldDB" id="A0A423PJB2"/>
<comment type="caution">
    <text evidence="1">The sequence shown here is derived from an EMBL/GenBank/DDBJ whole genome shotgun (WGS) entry which is preliminary data.</text>
</comment>
<dbReference type="Proteomes" id="UP000285310">
    <property type="component" value="Unassembled WGS sequence"/>
</dbReference>
<evidence type="ECO:0000313" key="2">
    <source>
        <dbReference type="Proteomes" id="UP000285310"/>
    </source>
</evidence>
<dbReference type="CDD" id="cd03801">
    <property type="entry name" value="GT4_PimA-like"/>
    <property type="match status" value="1"/>
</dbReference>
<reference evidence="1 2" key="1">
    <citation type="submission" date="2013-10" db="EMBL/GenBank/DDBJ databases">
        <title>Salinisphaera japonica YTM-1 Genome Sequencing.</title>
        <authorList>
            <person name="Lai Q."/>
            <person name="Li C."/>
            <person name="Shao Z."/>
        </authorList>
    </citation>
    <scope>NUCLEOTIDE SEQUENCE [LARGE SCALE GENOMIC DNA]</scope>
    <source>
        <strain evidence="1 2">YTM-1</strain>
    </source>
</reference>
<keyword evidence="2" id="KW-1185">Reference proteome</keyword>